<dbReference type="InterPro" id="IPR015424">
    <property type="entry name" value="PyrdxlP-dep_Trfase"/>
</dbReference>
<dbReference type="Gene3D" id="3.90.1150.10">
    <property type="entry name" value="Aspartate Aminotransferase, domain 1"/>
    <property type="match status" value="2"/>
</dbReference>
<dbReference type="EC" id="4.4.1.16" evidence="10"/>
<keyword evidence="13" id="KW-1185">Reference proteome</keyword>
<evidence type="ECO:0000256" key="2">
    <source>
        <dbReference type="ARBA" id="ARBA00004514"/>
    </source>
</evidence>
<gene>
    <name evidence="14" type="primary">LOC106461787</name>
</gene>
<keyword evidence="5" id="KW-0963">Cytoplasm</keyword>
<dbReference type="InterPro" id="IPR015422">
    <property type="entry name" value="PyrdxlP-dep_Trfase_small"/>
</dbReference>
<evidence type="ECO:0000256" key="9">
    <source>
        <dbReference type="ARBA" id="ARBA00037407"/>
    </source>
</evidence>
<evidence type="ECO:0000256" key="7">
    <source>
        <dbReference type="ARBA" id="ARBA00022898"/>
    </source>
</evidence>
<keyword evidence="8" id="KW-0456">Lyase</keyword>
<proteinExistence type="inferred from homology"/>
<dbReference type="Pfam" id="PF00266">
    <property type="entry name" value="Aminotran_5"/>
    <property type="match status" value="1"/>
</dbReference>
<comment type="function">
    <text evidence="9">Catalyzes the decomposition of L-selenocysteine to L-alanine and elemental selenium.</text>
</comment>
<feature type="domain" description="Aminotransferase class V" evidence="12">
    <location>
        <begin position="17"/>
        <end position="417"/>
    </location>
</feature>
<comment type="subcellular location">
    <subcellularLocation>
        <location evidence="2">Cytoplasm</location>
        <location evidence="2">Cytosol</location>
    </subcellularLocation>
</comment>
<evidence type="ECO:0000256" key="8">
    <source>
        <dbReference type="ARBA" id="ARBA00023239"/>
    </source>
</evidence>
<name>A0ABM1SLN9_LIMPO</name>
<dbReference type="Proteomes" id="UP000694941">
    <property type="component" value="Unplaced"/>
</dbReference>
<evidence type="ECO:0000256" key="4">
    <source>
        <dbReference type="ARBA" id="ARBA00011738"/>
    </source>
</evidence>
<evidence type="ECO:0000256" key="6">
    <source>
        <dbReference type="ARBA" id="ARBA00022679"/>
    </source>
</evidence>
<evidence type="ECO:0000313" key="13">
    <source>
        <dbReference type="Proteomes" id="UP000694941"/>
    </source>
</evidence>
<dbReference type="SUPFAM" id="SSF53383">
    <property type="entry name" value="PLP-dependent transferases"/>
    <property type="match status" value="1"/>
</dbReference>
<dbReference type="InterPro" id="IPR015421">
    <property type="entry name" value="PyrdxlP-dep_Trfase_major"/>
</dbReference>
<comment type="subunit">
    <text evidence="4">Homodimer.</text>
</comment>
<reference evidence="14" key="1">
    <citation type="submission" date="2025-08" db="UniProtKB">
        <authorList>
            <consortium name="RefSeq"/>
        </authorList>
    </citation>
    <scope>IDENTIFICATION</scope>
    <source>
        <tissue evidence="14">Muscle</tissue>
    </source>
</reference>
<dbReference type="GeneID" id="106461787"/>
<accession>A0ABM1SLN9</accession>
<evidence type="ECO:0000256" key="5">
    <source>
        <dbReference type="ARBA" id="ARBA00022490"/>
    </source>
</evidence>
<dbReference type="Gene3D" id="3.40.640.10">
    <property type="entry name" value="Type I PLP-dependent aspartate aminotransferase-like (Major domain)"/>
    <property type="match status" value="2"/>
</dbReference>
<comment type="similarity">
    <text evidence="3">Belongs to the class-V pyridoxal-phosphate-dependent aminotransferase family.</text>
</comment>
<organism evidence="13 14">
    <name type="scientific">Limulus polyphemus</name>
    <name type="common">Atlantic horseshoe crab</name>
    <dbReference type="NCBI Taxonomy" id="6850"/>
    <lineage>
        <taxon>Eukaryota</taxon>
        <taxon>Metazoa</taxon>
        <taxon>Ecdysozoa</taxon>
        <taxon>Arthropoda</taxon>
        <taxon>Chelicerata</taxon>
        <taxon>Merostomata</taxon>
        <taxon>Xiphosura</taxon>
        <taxon>Limulidae</taxon>
        <taxon>Limulus</taxon>
    </lineage>
</organism>
<evidence type="ECO:0000259" key="12">
    <source>
        <dbReference type="Pfam" id="PF00266"/>
    </source>
</evidence>
<dbReference type="PIRSF" id="PIRSF005572">
    <property type="entry name" value="NifS"/>
    <property type="match status" value="1"/>
</dbReference>
<evidence type="ECO:0000313" key="14">
    <source>
        <dbReference type="RefSeq" id="XP_022244545.1"/>
    </source>
</evidence>
<dbReference type="PANTHER" id="PTHR11601">
    <property type="entry name" value="CYSTEINE DESULFURYLASE FAMILY MEMBER"/>
    <property type="match status" value="1"/>
</dbReference>
<dbReference type="InterPro" id="IPR000192">
    <property type="entry name" value="Aminotrans_V_dom"/>
</dbReference>
<comment type="cofactor">
    <cofactor evidence="1">
        <name>pyridoxal 5'-phosphate</name>
        <dbReference type="ChEBI" id="CHEBI:597326"/>
    </cofactor>
</comment>
<evidence type="ECO:0000256" key="11">
    <source>
        <dbReference type="ARBA" id="ARBA00040554"/>
    </source>
</evidence>
<dbReference type="RefSeq" id="XP_022244545.1">
    <property type="nucleotide sequence ID" value="XM_022388837.1"/>
</dbReference>
<protein>
    <recommendedName>
        <fullName evidence="11">Selenocysteine lyase</fullName>
        <ecNumber evidence="10">4.4.1.16</ecNumber>
    </recommendedName>
</protein>
<evidence type="ECO:0000256" key="3">
    <source>
        <dbReference type="ARBA" id="ARBA00009236"/>
    </source>
</evidence>
<evidence type="ECO:0000256" key="10">
    <source>
        <dbReference type="ARBA" id="ARBA00039054"/>
    </source>
</evidence>
<keyword evidence="6" id="KW-0808">Transferase</keyword>
<evidence type="ECO:0000256" key="1">
    <source>
        <dbReference type="ARBA" id="ARBA00001933"/>
    </source>
</evidence>
<keyword evidence="7" id="KW-0663">Pyridoxal phosphate</keyword>
<dbReference type="InterPro" id="IPR016454">
    <property type="entry name" value="Cysteine_dSase"/>
</dbReference>
<sequence length="430" mass="47511">MDTENCKDIYSMTRKAVYLDYNATTPLASEVLEAVYLALKYNWGNPSSSYSAGLQAKQVIEEARKHVADMIGAKSSDIIFTSGGTESNNLVIHSAMQFFHNWIRDKHQNCTACSLSSNKSICPHVITTNIEHDSVKLPLEHLVSRGLIVPTSSLSLQNLFKYNTGKPREAQLLEPVAEIAESIRYKNKERGRQQCPLVPILLHTDAAQALGKIPVNVSDLNVDFLTVVGHKFYGPRTGALFVRENQSYSILFPSLFGGGQERGYRPGTENVAMIAGLGKAAELVVNNLDTFSTHMEDVRSYLETQLKVTFGETIRFNSQRYQVPRLPNTASIAFLDEKLSGQDILAKATMLQASTGAACHKTTKDRAHVERVKEDRSLVQECRPSSVLVASGVPENLAARTLRLSVGRETTQRDIDLVVQNLKNAVSSLQ</sequence>
<dbReference type="PANTHER" id="PTHR11601:SF62">
    <property type="entry name" value="SELENOCYSTEINE LYASE"/>
    <property type="match status" value="1"/>
</dbReference>